<organism evidence="2 3">
    <name type="scientific">Ciceribacter selenitireducens ATCC BAA-1503</name>
    <dbReference type="NCBI Taxonomy" id="1336235"/>
    <lineage>
        <taxon>Bacteria</taxon>
        <taxon>Pseudomonadati</taxon>
        <taxon>Pseudomonadota</taxon>
        <taxon>Alphaproteobacteria</taxon>
        <taxon>Hyphomicrobiales</taxon>
        <taxon>Rhizobiaceae</taxon>
        <taxon>Ciceribacter</taxon>
    </lineage>
</organism>
<dbReference type="PANTHER" id="PTHR33993:SF14">
    <property type="entry name" value="GB|AAF24581.1"/>
    <property type="match status" value="1"/>
</dbReference>
<evidence type="ECO:0000313" key="3">
    <source>
        <dbReference type="Proteomes" id="UP000254764"/>
    </source>
</evidence>
<dbReference type="RefSeq" id="WP_115671116.1">
    <property type="nucleotide sequence ID" value="NZ_UEYP01000007.1"/>
</dbReference>
<dbReference type="InterPro" id="IPR029068">
    <property type="entry name" value="Glyas_Bleomycin-R_OHBP_Dase"/>
</dbReference>
<feature type="domain" description="VOC" evidence="1">
    <location>
        <begin position="4"/>
        <end position="123"/>
    </location>
</feature>
<dbReference type="CDD" id="cd07247">
    <property type="entry name" value="SgaA_N_like"/>
    <property type="match status" value="2"/>
</dbReference>
<dbReference type="Gene3D" id="3.10.180.10">
    <property type="entry name" value="2,3-Dihydroxybiphenyl 1,2-Dioxygenase, domain 1"/>
    <property type="match status" value="2"/>
</dbReference>
<dbReference type="PROSITE" id="PS51819">
    <property type="entry name" value="VOC"/>
    <property type="match status" value="2"/>
</dbReference>
<dbReference type="EMBL" id="UEYP01000007">
    <property type="protein sequence ID" value="SSC68492.1"/>
    <property type="molecule type" value="Genomic_DNA"/>
</dbReference>
<keyword evidence="3" id="KW-1185">Reference proteome</keyword>
<dbReference type="InterPro" id="IPR004360">
    <property type="entry name" value="Glyas_Fos-R_dOase_dom"/>
</dbReference>
<dbReference type="SUPFAM" id="SSF54593">
    <property type="entry name" value="Glyoxalase/Bleomycin resistance protein/Dihydroxybiphenyl dioxygenase"/>
    <property type="match status" value="2"/>
</dbReference>
<feature type="domain" description="VOC" evidence="1">
    <location>
        <begin position="141"/>
        <end position="256"/>
    </location>
</feature>
<sequence>MQGSFIWYELMPTDAASAVEFYTRVVGWTAKDSGMPGAGYTIFCVPGFDMGVAGMMQLTDEMKARGIPPNWAGYVAVDDVDAMAKKFADHGGAVHHAPEDIPGVGRFAVVADPQGAVISLLKVIMPEGPMPPEPERGTPGTFGWVELMAGNGEEAFAFYQTMFGWEKDMAVDMGEMGTYQCFAKDGKVLGGMMTKPPMVSAPFWGYYITVEAIDAAAERVRQGGGKILFGPEAVPGGSFILQCQDPQGAYFALTASKR</sequence>
<gene>
    <name evidence="2" type="ORF">RHIZ70_4200</name>
</gene>
<evidence type="ECO:0000313" key="2">
    <source>
        <dbReference type="EMBL" id="SSC68492.1"/>
    </source>
</evidence>
<dbReference type="STRING" id="1336235.GCA_000518785_02792"/>
<dbReference type="OrthoDB" id="9793039at2"/>
<dbReference type="InterPro" id="IPR052164">
    <property type="entry name" value="Anthracycline_SecMetBiosynth"/>
</dbReference>
<dbReference type="Pfam" id="PF00903">
    <property type="entry name" value="Glyoxalase"/>
    <property type="match status" value="2"/>
</dbReference>
<evidence type="ECO:0000259" key="1">
    <source>
        <dbReference type="PROSITE" id="PS51819"/>
    </source>
</evidence>
<protein>
    <recommendedName>
        <fullName evidence="1">VOC domain-containing protein</fullName>
    </recommendedName>
</protein>
<proteinExistence type="predicted"/>
<reference evidence="3" key="1">
    <citation type="submission" date="2018-07" db="EMBL/GenBank/DDBJ databases">
        <authorList>
            <person name="Peiro R."/>
            <person name="Begona"/>
            <person name="Cbmso G."/>
            <person name="Lopez M."/>
            <person name="Gonzalez S."/>
        </authorList>
    </citation>
    <scope>NUCLEOTIDE SEQUENCE [LARGE SCALE GENOMIC DNA]</scope>
</reference>
<accession>A0A376AL02</accession>
<dbReference type="PANTHER" id="PTHR33993">
    <property type="entry name" value="GLYOXALASE-RELATED"/>
    <property type="match status" value="1"/>
</dbReference>
<dbReference type="Proteomes" id="UP000254764">
    <property type="component" value="Unassembled WGS sequence"/>
</dbReference>
<name>A0A376AL02_9HYPH</name>
<dbReference type="InterPro" id="IPR037523">
    <property type="entry name" value="VOC_core"/>
</dbReference>
<dbReference type="AlphaFoldDB" id="A0A376AL02"/>